<sequence length="159" mass="17081">MRVKRTLTYVGAWLAATTAAVTVTWLGVRDVMRGAVIDQPDAIPVLRPVSAPADPPPQPPPAPPPPPDPVSTPPVPQQAAPPPEPTDDVRGYDVLGGQVVLAVSPDGAELVSATPNQGYTVQTWQNEGWLRVEFTRGEHGSTVIASWYEHPTTVERFEH</sequence>
<organism evidence="2 3">
    <name type="scientific">Saccharopolyspora rosea</name>
    <dbReference type="NCBI Taxonomy" id="524884"/>
    <lineage>
        <taxon>Bacteria</taxon>
        <taxon>Bacillati</taxon>
        <taxon>Actinomycetota</taxon>
        <taxon>Actinomycetes</taxon>
        <taxon>Pseudonocardiales</taxon>
        <taxon>Pseudonocardiaceae</taxon>
        <taxon>Saccharopolyspora</taxon>
    </lineage>
</organism>
<proteinExistence type="predicted"/>
<comment type="caution">
    <text evidence="2">The sequence shown here is derived from an EMBL/GenBank/DDBJ whole genome shotgun (WGS) entry which is preliminary data.</text>
</comment>
<evidence type="ECO:0000313" key="3">
    <source>
        <dbReference type="Proteomes" id="UP001597018"/>
    </source>
</evidence>
<reference evidence="3" key="1">
    <citation type="journal article" date="2019" name="Int. J. Syst. Evol. Microbiol.">
        <title>The Global Catalogue of Microorganisms (GCM) 10K type strain sequencing project: providing services to taxonomists for standard genome sequencing and annotation.</title>
        <authorList>
            <consortium name="The Broad Institute Genomics Platform"/>
            <consortium name="The Broad Institute Genome Sequencing Center for Infectious Disease"/>
            <person name="Wu L."/>
            <person name="Ma J."/>
        </authorList>
    </citation>
    <scope>NUCLEOTIDE SEQUENCE [LARGE SCALE GENOMIC DNA]</scope>
    <source>
        <strain evidence="3">CCUG 56401</strain>
    </source>
</reference>
<evidence type="ECO:0000313" key="2">
    <source>
        <dbReference type="EMBL" id="MFD0918694.1"/>
    </source>
</evidence>
<dbReference type="Proteomes" id="UP001597018">
    <property type="component" value="Unassembled WGS sequence"/>
</dbReference>
<protein>
    <recommendedName>
        <fullName evidence="4">SH3 domain-containing protein</fullName>
    </recommendedName>
</protein>
<gene>
    <name evidence="2" type="ORF">ACFQ16_02960</name>
</gene>
<feature type="region of interest" description="Disordered" evidence="1">
    <location>
        <begin position="46"/>
        <end position="91"/>
    </location>
</feature>
<keyword evidence="3" id="KW-1185">Reference proteome</keyword>
<name>A0ABW3FL61_9PSEU</name>
<evidence type="ECO:0000256" key="1">
    <source>
        <dbReference type="SAM" id="MobiDB-lite"/>
    </source>
</evidence>
<dbReference type="EMBL" id="JBHTIW010000001">
    <property type="protein sequence ID" value="MFD0918694.1"/>
    <property type="molecule type" value="Genomic_DNA"/>
</dbReference>
<dbReference type="RefSeq" id="WP_263249543.1">
    <property type="nucleotide sequence ID" value="NZ_BAABLT010000007.1"/>
</dbReference>
<evidence type="ECO:0008006" key="4">
    <source>
        <dbReference type="Google" id="ProtNLM"/>
    </source>
</evidence>
<feature type="compositionally biased region" description="Pro residues" evidence="1">
    <location>
        <begin position="53"/>
        <end position="84"/>
    </location>
</feature>
<accession>A0ABW3FL61</accession>